<keyword evidence="2" id="KW-1133">Transmembrane helix</keyword>
<name>A0A8H3EXC2_9LECA</name>
<organism evidence="3 4">
    <name type="scientific">Heterodermia speciosa</name>
    <dbReference type="NCBI Taxonomy" id="116794"/>
    <lineage>
        <taxon>Eukaryota</taxon>
        <taxon>Fungi</taxon>
        <taxon>Dikarya</taxon>
        <taxon>Ascomycota</taxon>
        <taxon>Pezizomycotina</taxon>
        <taxon>Lecanoromycetes</taxon>
        <taxon>OSLEUM clade</taxon>
        <taxon>Lecanoromycetidae</taxon>
        <taxon>Caliciales</taxon>
        <taxon>Physciaceae</taxon>
        <taxon>Heterodermia</taxon>
    </lineage>
</organism>
<gene>
    <name evidence="3" type="ORF">HETSPECPRED_002345</name>
</gene>
<feature type="compositionally biased region" description="Low complexity" evidence="1">
    <location>
        <begin position="41"/>
        <end position="64"/>
    </location>
</feature>
<evidence type="ECO:0000313" key="3">
    <source>
        <dbReference type="EMBL" id="CAF9915266.1"/>
    </source>
</evidence>
<keyword evidence="4" id="KW-1185">Reference proteome</keyword>
<sequence length="221" mass="24443">MVYRYSLLMGYKVSFGPLPTLLLLLMTSSLPFSLGQVPSPSTSLDSSTPNPSVFVSTDGAGSSSNDDEGGSNDNGVVNYYFLLLAIFVILVAVSYCFIARRRRRRLVLLRTNRQDALQRDLEGWQANRYWGHGRWRTPAAHDPRPEEGLDERGLPPPPYIPAAPKETHPGSSHNGEGAERAIPLQNLHHPDQKPPDYFERAADSRDSAIEEPNHPIGASQP</sequence>
<keyword evidence="2" id="KW-0812">Transmembrane</keyword>
<protein>
    <recommendedName>
        <fullName evidence="5">Transmembrane protein</fullName>
    </recommendedName>
</protein>
<dbReference type="AlphaFoldDB" id="A0A8H3EXC2"/>
<keyword evidence="2" id="KW-0472">Membrane</keyword>
<evidence type="ECO:0000313" key="4">
    <source>
        <dbReference type="Proteomes" id="UP000664521"/>
    </source>
</evidence>
<feature type="compositionally biased region" description="Basic and acidic residues" evidence="1">
    <location>
        <begin position="139"/>
        <end position="153"/>
    </location>
</feature>
<dbReference type="EMBL" id="CAJPDS010000015">
    <property type="protein sequence ID" value="CAF9915266.1"/>
    <property type="molecule type" value="Genomic_DNA"/>
</dbReference>
<comment type="caution">
    <text evidence="3">The sequence shown here is derived from an EMBL/GenBank/DDBJ whole genome shotgun (WGS) entry which is preliminary data.</text>
</comment>
<feature type="compositionally biased region" description="Basic and acidic residues" evidence="1">
    <location>
        <begin position="188"/>
        <end position="213"/>
    </location>
</feature>
<evidence type="ECO:0000256" key="1">
    <source>
        <dbReference type="SAM" id="MobiDB-lite"/>
    </source>
</evidence>
<feature type="transmembrane region" description="Helical" evidence="2">
    <location>
        <begin position="79"/>
        <end position="98"/>
    </location>
</feature>
<feature type="region of interest" description="Disordered" evidence="1">
    <location>
        <begin position="134"/>
        <end position="221"/>
    </location>
</feature>
<proteinExistence type="predicted"/>
<dbReference type="Proteomes" id="UP000664521">
    <property type="component" value="Unassembled WGS sequence"/>
</dbReference>
<feature type="region of interest" description="Disordered" evidence="1">
    <location>
        <begin position="41"/>
        <end position="69"/>
    </location>
</feature>
<accession>A0A8H3EXC2</accession>
<dbReference type="OrthoDB" id="4775599at2759"/>
<evidence type="ECO:0008006" key="5">
    <source>
        <dbReference type="Google" id="ProtNLM"/>
    </source>
</evidence>
<reference evidence="3" key="1">
    <citation type="submission" date="2021-03" db="EMBL/GenBank/DDBJ databases">
        <authorList>
            <person name="Tagirdzhanova G."/>
        </authorList>
    </citation>
    <scope>NUCLEOTIDE SEQUENCE</scope>
</reference>
<evidence type="ECO:0000256" key="2">
    <source>
        <dbReference type="SAM" id="Phobius"/>
    </source>
</evidence>